<evidence type="ECO:0000313" key="1">
    <source>
        <dbReference type="EMBL" id="EAT41408.1"/>
    </source>
</evidence>
<name>Q174B7_AEDAE</name>
<gene>
    <name evidence="1" type="ORF">AaeL_AAEL006943</name>
</gene>
<proteinExistence type="predicted"/>
<accession>Q174B7</accession>
<reference evidence="1" key="1">
    <citation type="submission" date="2005-10" db="EMBL/GenBank/DDBJ databases">
        <authorList>
            <person name="Loftus B.J."/>
            <person name="Nene V.M."/>
            <person name="Hannick L.I."/>
            <person name="Bidwell S."/>
            <person name="Haas B."/>
            <person name="Amedeo P."/>
            <person name="Orvis J."/>
            <person name="Wortman J.R."/>
            <person name="White O.R."/>
            <person name="Salzberg S."/>
            <person name="Shumway M."/>
            <person name="Koo H."/>
            <person name="Zhao Y."/>
            <person name="Holmes M."/>
            <person name="Miller J."/>
            <person name="Schatz M."/>
            <person name="Pop M."/>
            <person name="Pai G."/>
            <person name="Utterback T."/>
            <person name="Rogers Y.-H."/>
            <person name="Kravitz S."/>
            <person name="Fraser C.M."/>
        </authorList>
    </citation>
    <scope>NUCLEOTIDE SEQUENCE</scope>
    <source>
        <strain evidence="1">Liverpool</strain>
    </source>
</reference>
<sequence length="61" mass="7258">MELFGPQVLKACFTCVFRKTTSNKASIFNLQHVDFERLQDHEPNYSDLQTGFSYNPRRRKF</sequence>
<reference evidence="1" key="3">
    <citation type="submission" date="2012-09" db="EMBL/GenBank/DDBJ databases">
        <authorList>
            <consortium name="VectorBase"/>
        </authorList>
    </citation>
    <scope>NUCLEOTIDE SEQUENCE</scope>
    <source>
        <strain evidence="1">Liverpool</strain>
    </source>
</reference>
<dbReference type="AlphaFoldDB" id="Q174B7"/>
<dbReference type="EMBL" id="CH477414">
    <property type="protein sequence ID" value="EAT41408.1"/>
    <property type="molecule type" value="Genomic_DNA"/>
</dbReference>
<protein>
    <submittedName>
        <fullName evidence="1">AAEL006943-PA</fullName>
    </submittedName>
</protein>
<reference evidence="1" key="2">
    <citation type="journal article" date="2007" name="Science">
        <title>Genome sequence of Aedes aegypti, a major arbovirus vector.</title>
        <authorList>
            <person name="Nene V."/>
            <person name="Wortman J.R."/>
            <person name="Lawson D."/>
            <person name="Haas B."/>
            <person name="Kodira C."/>
            <person name="Tu Z.J."/>
            <person name="Loftus B."/>
            <person name="Xi Z."/>
            <person name="Megy K."/>
            <person name="Grabherr M."/>
            <person name="Ren Q."/>
            <person name="Zdobnov E.M."/>
            <person name="Lobo N.F."/>
            <person name="Campbell K.S."/>
            <person name="Brown S.E."/>
            <person name="Bonaldo M.F."/>
            <person name="Zhu J."/>
            <person name="Sinkins S.P."/>
            <person name="Hogenkamp D.G."/>
            <person name="Amedeo P."/>
            <person name="Arensburger P."/>
            <person name="Atkinson P.W."/>
            <person name="Bidwell S."/>
            <person name="Biedler J."/>
            <person name="Birney E."/>
            <person name="Bruggner R.V."/>
            <person name="Costas J."/>
            <person name="Coy M.R."/>
            <person name="Crabtree J."/>
            <person name="Crawford M."/>
            <person name="Debruyn B."/>
            <person name="Decaprio D."/>
            <person name="Eiglmeier K."/>
            <person name="Eisenstadt E."/>
            <person name="El-Dorry H."/>
            <person name="Gelbart W.M."/>
            <person name="Gomes S.L."/>
            <person name="Hammond M."/>
            <person name="Hannick L.I."/>
            <person name="Hogan J.R."/>
            <person name="Holmes M.H."/>
            <person name="Jaffe D."/>
            <person name="Johnston J.S."/>
            <person name="Kennedy R.C."/>
            <person name="Koo H."/>
            <person name="Kravitz S."/>
            <person name="Kriventseva E.V."/>
            <person name="Kulp D."/>
            <person name="Labutti K."/>
            <person name="Lee E."/>
            <person name="Li S."/>
            <person name="Lovin D.D."/>
            <person name="Mao C."/>
            <person name="Mauceli E."/>
            <person name="Menck C.F."/>
            <person name="Miller J.R."/>
            <person name="Montgomery P."/>
            <person name="Mori A."/>
            <person name="Nascimento A.L."/>
            <person name="Naveira H.F."/>
            <person name="Nusbaum C."/>
            <person name="O'leary S."/>
            <person name="Orvis J."/>
            <person name="Pertea M."/>
            <person name="Quesneville H."/>
            <person name="Reidenbach K.R."/>
            <person name="Rogers Y.H."/>
            <person name="Roth C.W."/>
            <person name="Schneider J.R."/>
            <person name="Schatz M."/>
            <person name="Shumway M."/>
            <person name="Stanke M."/>
            <person name="Stinson E.O."/>
            <person name="Tubio J.M."/>
            <person name="Vanzee J.P."/>
            <person name="Verjovski-Almeida S."/>
            <person name="Werner D."/>
            <person name="White O."/>
            <person name="Wyder S."/>
            <person name="Zeng Q."/>
            <person name="Zhao Q."/>
            <person name="Zhao Y."/>
            <person name="Hill C.A."/>
            <person name="Raikhel A.S."/>
            <person name="Soares M.B."/>
            <person name="Knudson D.L."/>
            <person name="Lee N.H."/>
            <person name="Galagan J."/>
            <person name="Salzberg S.L."/>
            <person name="Paulsen I.T."/>
            <person name="Dimopoulos G."/>
            <person name="Collins F.H."/>
            <person name="Birren B."/>
            <person name="Fraser-Liggett C.M."/>
            <person name="Severson D.W."/>
        </authorList>
    </citation>
    <scope>NUCLEOTIDE SEQUENCE [LARGE SCALE GENOMIC DNA]</scope>
    <source>
        <strain evidence="1">Liverpool</strain>
    </source>
</reference>
<dbReference type="HOGENOM" id="CLU_2924555_0_0_1"/>
<dbReference type="VEuPathDB" id="VectorBase:AAEL018054"/>
<dbReference type="Proteomes" id="UP000682892">
    <property type="component" value="Chromosome 1"/>
</dbReference>
<dbReference type="PaxDb" id="7159-AAEL018054-PA"/>
<organism evidence="1 2">
    <name type="scientific">Aedes aegypti</name>
    <name type="common">Yellowfever mosquito</name>
    <name type="synonym">Culex aegypti</name>
    <dbReference type="NCBI Taxonomy" id="7159"/>
    <lineage>
        <taxon>Eukaryota</taxon>
        <taxon>Metazoa</taxon>
        <taxon>Ecdysozoa</taxon>
        <taxon>Arthropoda</taxon>
        <taxon>Hexapoda</taxon>
        <taxon>Insecta</taxon>
        <taxon>Pterygota</taxon>
        <taxon>Neoptera</taxon>
        <taxon>Endopterygota</taxon>
        <taxon>Diptera</taxon>
        <taxon>Nematocera</taxon>
        <taxon>Culicoidea</taxon>
        <taxon>Culicidae</taxon>
        <taxon>Culicinae</taxon>
        <taxon>Aedini</taxon>
        <taxon>Aedes</taxon>
        <taxon>Stegomyia</taxon>
    </lineage>
</organism>
<evidence type="ECO:0000313" key="2">
    <source>
        <dbReference type="Proteomes" id="UP000682892"/>
    </source>
</evidence>
<dbReference type="STRING" id="7159.Q174B7"/>